<dbReference type="PROSITE" id="PS51819">
    <property type="entry name" value="VOC"/>
    <property type="match status" value="1"/>
</dbReference>
<dbReference type="KEGG" id="acaf:CA12_08910"/>
<gene>
    <name evidence="2" type="ORF">CA12_08910</name>
</gene>
<evidence type="ECO:0000313" key="2">
    <source>
        <dbReference type="EMBL" id="QDT14811.1"/>
    </source>
</evidence>
<dbReference type="OrthoDB" id="9798430at2"/>
<sequence length="139" mass="15415">MSREIFVNLPVADLERSKAFFTALGFRIDPRFTDETAAGVAFSDTIYAMLLTHKKFEEFAPRPIAGPDVTEAIVCLSCESREEVQDLIAKAVAAGGSTHREPTDAGWMYFHGFRDPDGHAWELMFMDQTAAAEHFGPAE</sequence>
<dbReference type="AlphaFoldDB" id="A0A517P606"/>
<dbReference type="Proteomes" id="UP000318741">
    <property type="component" value="Chromosome"/>
</dbReference>
<dbReference type="Gene3D" id="3.10.180.10">
    <property type="entry name" value="2,3-Dihydroxybiphenyl 1,2-Dioxygenase, domain 1"/>
    <property type="match status" value="1"/>
</dbReference>
<dbReference type="RefSeq" id="WP_145357668.1">
    <property type="nucleotide sequence ID" value="NZ_CP036265.1"/>
</dbReference>
<evidence type="ECO:0000313" key="3">
    <source>
        <dbReference type="Proteomes" id="UP000318741"/>
    </source>
</evidence>
<dbReference type="SUPFAM" id="SSF54593">
    <property type="entry name" value="Glyoxalase/Bleomycin resistance protein/Dihydroxybiphenyl dioxygenase"/>
    <property type="match status" value="1"/>
</dbReference>
<feature type="domain" description="VOC" evidence="1">
    <location>
        <begin position="3"/>
        <end position="126"/>
    </location>
</feature>
<dbReference type="Pfam" id="PF00903">
    <property type="entry name" value="Glyoxalase"/>
    <property type="match status" value="1"/>
</dbReference>
<dbReference type="InterPro" id="IPR037523">
    <property type="entry name" value="VOC_core"/>
</dbReference>
<dbReference type="PANTHER" id="PTHR36503">
    <property type="entry name" value="BLR2520 PROTEIN"/>
    <property type="match status" value="1"/>
</dbReference>
<reference evidence="2 3" key="1">
    <citation type="submission" date="2019-02" db="EMBL/GenBank/DDBJ databases">
        <title>Deep-cultivation of Planctomycetes and their phenomic and genomic characterization uncovers novel biology.</title>
        <authorList>
            <person name="Wiegand S."/>
            <person name="Jogler M."/>
            <person name="Boedeker C."/>
            <person name="Pinto D."/>
            <person name="Vollmers J."/>
            <person name="Rivas-Marin E."/>
            <person name="Kohn T."/>
            <person name="Peeters S.H."/>
            <person name="Heuer A."/>
            <person name="Rast P."/>
            <person name="Oberbeckmann S."/>
            <person name="Bunk B."/>
            <person name="Jeske O."/>
            <person name="Meyerdierks A."/>
            <person name="Storesund J.E."/>
            <person name="Kallscheuer N."/>
            <person name="Luecker S."/>
            <person name="Lage O.M."/>
            <person name="Pohl T."/>
            <person name="Merkel B.J."/>
            <person name="Hornburger P."/>
            <person name="Mueller R.-W."/>
            <person name="Bruemmer F."/>
            <person name="Labrenz M."/>
            <person name="Spormann A.M."/>
            <person name="Op den Camp H."/>
            <person name="Overmann J."/>
            <person name="Amann R."/>
            <person name="Jetten M.S.M."/>
            <person name="Mascher T."/>
            <person name="Medema M.H."/>
            <person name="Devos D.P."/>
            <person name="Kaster A.-K."/>
            <person name="Ovreas L."/>
            <person name="Rohde M."/>
            <person name="Galperin M.Y."/>
            <person name="Jogler C."/>
        </authorList>
    </citation>
    <scope>NUCLEOTIDE SEQUENCE [LARGE SCALE GENOMIC DNA]</scope>
    <source>
        <strain evidence="2 3">CA12</strain>
    </source>
</reference>
<evidence type="ECO:0000259" key="1">
    <source>
        <dbReference type="PROSITE" id="PS51819"/>
    </source>
</evidence>
<protein>
    <submittedName>
        <fullName evidence="2">Glyoxalase-like domain protein</fullName>
    </submittedName>
</protein>
<dbReference type="EMBL" id="CP036265">
    <property type="protein sequence ID" value="QDT14811.1"/>
    <property type="molecule type" value="Genomic_DNA"/>
</dbReference>
<proteinExistence type="predicted"/>
<dbReference type="InterPro" id="IPR004360">
    <property type="entry name" value="Glyas_Fos-R_dOase_dom"/>
</dbReference>
<keyword evidence="3" id="KW-1185">Reference proteome</keyword>
<accession>A0A517P606</accession>
<name>A0A517P606_9PLAN</name>
<dbReference type="PANTHER" id="PTHR36503:SF2">
    <property type="entry name" value="BLR2408 PROTEIN"/>
    <property type="match status" value="1"/>
</dbReference>
<dbReference type="InterPro" id="IPR029068">
    <property type="entry name" value="Glyas_Bleomycin-R_OHBP_Dase"/>
</dbReference>
<organism evidence="2 3">
    <name type="scientific">Alienimonas californiensis</name>
    <dbReference type="NCBI Taxonomy" id="2527989"/>
    <lineage>
        <taxon>Bacteria</taxon>
        <taxon>Pseudomonadati</taxon>
        <taxon>Planctomycetota</taxon>
        <taxon>Planctomycetia</taxon>
        <taxon>Planctomycetales</taxon>
        <taxon>Planctomycetaceae</taxon>
        <taxon>Alienimonas</taxon>
    </lineage>
</organism>